<feature type="non-terminal residue" evidence="8">
    <location>
        <position position="153"/>
    </location>
</feature>
<evidence type="ECO:0000313" key="8">
    <source>
        <dbReference type="EMBL" id="RWS19552.1"/>
    </source>
</evidence>
<evidence type="ECO:0000256" key="6">
    <source>
        <dbReference type="SAM" id="MobiDB-lite"/>
    </source>
</evidence>
<keyword evidence="9" id="KW-1185">Reference proteome</keyword>
<dbReference type="OrthoDB" id="114660at2759"/>
<dbReference type="Pfam" id="PF00041">
    <property type="entry name" value="fn3"/>
    <property type="match status" value="1"/>
</dbReference>
<feature type="region of interest" description="Disordered" evidence="6">
    <location>
        <begin position="48"/>
        <end position="153"/>
    </location>
</feature>
<feature type="compositionally biased region" description="Polar residues" evidence="6">
    <location>
        <begin position="131"/>
        <end position="153"/>
    </location>
</feature>
<feature type="compositionally biased region" description="Polar residues" evidence="6">
    <location>
        <begin position="94"/>
        <end position="111"/>
    </location>
</feature>
<dbReference type="GO" id="GO:0016020">
    <property type="term" value="C:membrane"/>
    <property type="evidence" value="ECO:0007669"/>
    <property type="project" value="UniProtKB-SubCell"/>
</dbReference>
<dbReference type="InterPro" id="IPR036116">
    <property type="entry name" value="FN3_sf"/>
</dbReference>
<feature type="compositionally biased region" description="Basic and acidic residues" evidence="6">
    <location>
        <begin position="63"/>
        <end position="86"/>
    </location>
</feature>
<keyword evidence="2" id="KW-0812">Transmembrane</keyword>
<name>A0A443RW05_9ACAR</name>
<keyword evidence="3" id="KW-1133">Transmembrane helix</keyword>
<reference evidence="8 9" key="1">
    <citation type="journal article" date="2018" name="Gigascience">
        <title>Genomes of trombidid mites reveal novel predicted allergens and laterally-transferred genes associated with secondary metabolism.</title>
        <authorList>
            <person name="Dong X."/>
            <person name="Chaisiri K."/>
            <person name="Xia D."/>
            <person name="Armstrong S.D."/>
            <person name="Fang Y."/>
            <person name="Donnelly M.J."/>
            <person name="Kadowaki T."/>
            <person name="McGarry J.W."/>
            <person name="Darby A.C."/>
            <person name="Makepeace B.L."/>
        </authorList>
    </citation>
    <scope>NUCLEOTIDE SEQUENCE [LARGE SCALE GENOMIC DNA]</scope>
    <source>
        <strain evidence="8">UoL-UT</strain>
    </source>
</reference>
<comment type="subcellular location">
    <subcellularLocation>
        <location evidence="1">Membrane</location>
        <topology evidence="1">Single-pass type I membrane protein</topology>
    </subcellularLocation>
</comment>
<dbReference type="Proteomes" id="UP000288716">
    <property type="component" value="Unassembled WGS sequence"/>
</dbReference>
<evidence type="ECO:0000256" key="1">
    <source>
        <dbReference type="ARBA" id="ARBA00004479"/>
    </source>
</evidence>
<sequence length="153" mass="16457">MNTVVKGLQPDTKYYFKIRAKNNKGLGPPSKETVFITLPLVTSSSSSPASFFAATSPGGAKLKGRDLKPPDLWIHHNEQMELKGLDKGPLNADGSLTTTPIPRNSQDYSGNEDNKKSGAYSDGLYDDINKGSISPSDTTFNDSSGRSTDDNTN</sequence>
<dbReference type="InterPro" id="IPR013783">
    <property type="entry name" value="Ig-like_fold"/>
</dbReference>
<evidence type="ECO:0000256" key="3">
    <source>
        <dbReference type="ARBA" id="ARBA00022989"/>
    </source>
</evidence>
<protein>
    <submittedName>
        <fullName evidence="8">Neogenin-like protein</fullName>
    </submittedName>
</protein>
<dbReference type="AlphaFoldDB" id="A0A443RW05"/>
<keyword evidence="4" id="KW-0472">Membrane</keyword>
<accession>A0A443RW05</accession>
<dbReference type="EMBL" id="NCKV01025023">
    <property type="protein sequence ID" value="RWS19552.1"/>
    <property type="molecule type" value="Genomic_DNA"/>
</dbReference>
<evidence type="ECO:0000256" key="4">
    <source>
        <dbReference type="ARBA" id="ARBA00023136"/>
    </source>
</evidence>
<keyword evidence="5" id="KW-0325">Glycoprotein</keyword>
<feature type="domain" description="Fibronectin type-III" evidence="7">
    <location>
        <begin position="1"/>
        <end position="40"/>
    </location>
</feature>
<comment type="caution">
    <text evidence="8">The sequence shown here is derived from an EMBL/GenBank/DDBJ whole genome shotgun (WGS) entry which is preliminary data.</text>
</comment>
<organism evidence="8 9">
    <name type="scientific">Leptotrombidium deliense</name>
    <dbReference type="NCBI Taxonomy" id="299467"/>
    <lineage>
        <taxon>Eukaryota</taxon>
        <taxon>Metazoa</taxon>
        <taxon>Ecdysozoa</taxon>
        <taxon>Arthropoda</taxon>
        <taxon>Chelicerata</taxon>
        <taxon>Arachnida</taxon>
        <taxon>Acari</taxon>
        <taxon>Acariformes</taxon>
        <taxon>Trombidiformes</taxon>
        <taxon>Prostigmata</taxon>
        <taxon>Anystina</taxon>
        <taxon>Parasitengona</taxon>
        <taxon>Trombiculoidea</taxon>
        <taxon>Trombiculidae</taxon>
        <taxon>Leptotrombidium</taxon>
    </lineage>
</organism>
<dbReference type="STRING" id="299467.A0A443RW05"/>
<evidence type="ECO:0000256" key="2">
    <source>
        <dbReference type="ARBA" id="ARBA00022692"/>
    </source>
</evidence>
<evidence type="ECO:0000313" key="9">
    <source>
        <dbReference type="Proteomes" id="UP000288716"/>
    </source>
</evidence>
<dbReference type="PROSITE" id="PS50853">
    <property type="entry name" value="FN3"/>
    <property type="match status" value="1"/>
</dbReference>
<dbReference type="CDD" id="cd00063">
    <property type="entry name" value="FN3"/>
    <property type="match status" value="1"/>
</dbReference>
<evidence type="ECO:0000256" key="5">
    <source>
        <dbReference type="ARBA" id="ARBA00023180"/>
    </source>
</evidence>
<dbReference type="InterPro" id="IPR010560">
    <property type="entry name" value="Neogenin_C"/>
</dbReference>
<feature type="compositionally biased region" description="Low complexity" evidence="6">
    <location>
        <begin position="48"/>
        <end position="57"/>
    </location>
</feature>
<proteinExistence type="predicted"/>
<dbReference type="VEuPathDB" id="VectorBase:LDEU012488"/>
<gene>
    <name evidence="8" type="ORF">B4U80_05855</name>
</gene>
<dbReference type="SUPFAM" id="SSF49265">
    <property type="entry name" value="Fibronectin type III"/>
    <property type="match status" value="1"/>
</dbReference>
<evidence type="ECO:0000259" key="7">
    <source>
        <dbReference type="PROSITE" id="PS50853"/>
    </source>
</evidence>
<dbReference type="InterPro" id="IPR003961">
    <property type="entry name" value="FN3_dom"/>
</dbReference>
<dbReference type="Pfam" id="PF06583">
    <property type="entry name" value="Neogenin_C"/>
    <property type="match status" value="1"/>
</dbReference>
<dbReference type="Gene3D" id="2.60.40.10">
    <property type="entry name" value="Immunoglobulins"/>
    <property type="match status" value="1"/>
</dbReference>